<feature type="region of interest" description="Disordered" evidence="1">
    <location>
        <begin position="89"/>
        <end position="112"/>
    </location>
</feature>
<evidence type="ECO:0000256" key="1">
    <source>
        <dbReference type="SAM" id="MobiDB-lite"/>
    </source>
</evidence>
<accession>A0AAD7TXM9</accession>
<proteinExistence type="predicted"/>
<dbReference type="Proteomes" id="UP001215151">
    <property type="component" value="Unassembled WGS sequence"/>
</dbReference>
<dbReference type="EMBL" id="JAPEVG010000063">
    <property type="protein sequence ID" value="KAJ8488439.1"/>
    <property type="molecule type" value="Genomic_DNA"/>
</dbReference>
<comment type="caution">
    <text evidence="3">The sequence shown here is derived from an EMBL/GenBank/DDBJ whole genome shotgun (WGS) entry which is preliminary data.</text>
</comment>
<dbReference type="PANTHER" id="PTHR21310">
    <property type="entry name" value="AMINOGLYCOSIDE PHOSPHOTRANSFERASE-RELATED-RELATED"/>
    <property type="match status" value="1"/>
</dbReference>
<evidence type="ECO:0000313" key="3">
    <source>
        <dbReference type="EMBL" id="KAJ8488439.1"/>
    </source>
</evidence>
<gene>
    <name evidence="3" type="ORF">ONZ51_g3581</name>
</gene>
<dbReference type="PANTHER" id="PTHR21310:SF15">
    <property type="entry name" value="AMINOGLYCOSIDE PHOSPHOTRANSFERASE DOMAIN-CONTAINING PROTEIN"/>
    <property type="match status" value="1"/>
</dbReference>
<dbReference type="InterPro" id="IPR011009">
    <property type="entry name" value="Kinase-like_dom_sf"/>
</dbReference>
<dbReference type="InterPro" id="IPR002575">
    <property type="entry name" value="Aminoglycoside_PTrfase"/>
</dbReference>
<keyword evidence="4" id="KW-1185">Reference proteome</keyword>
<evidence type="ECO:0000259" key="2">
    <source>
        <dbReference type="Pfam" id="PF01636"/>
    </source>
</evidence>
<feature type="domain" description="Aminoglycoside phosphotransferase" evidence="2">
    <location>
        <begin position="64"/>
        <end position="282"/>
    </location>
</feature>
<sequence length="335" mass="38390">MPSRQRPDLTLQELQRILSSSEVEFEDIHTYRSDDFSVIRRVRNVEWDRLSLTVIYGTQVSSVEADTITFVSRHTTVPVPRIHAVFTEQEPLPTANRNGRHKKQSTQASSPRRTMTYIVEERLPGRPLADAWPTMRSAQRKIIAGELKNVISQLSGLVPNRHTLGPLCGPWQNRYFYPFRDSFPCGDHNARLTHTFLAYFAHIATTSPDYADEESSDDGDDDDEDAGNNCGIGMWKTLDLSHFSMRYPSVFSHGDLQPEHVLVHRGHISGMVGWAKAGWYPYFWNSFVLFESIPRFAHLRGWEKVAPTLCPWYSEEAREFSVMWRAAYEAHGASD</sequence>
<reference evidence="3" key="1">
    <citation type="submission" date="2022-11" db="EMBL/GenBank/DDBJ databases">
        <title>Genome Sequence of Cubamyces cubensis.</title>
        <authorList>
            <person name="Buettner E."/>
        </authorList>
    </citation>
    <scope>NUCLEOTIDE SEQUENCE</scope>
    <source>
        <strain evidence="3">MPL-01</strain>
    </source>
</reference>
<dbReference type="Pfam" id="PF01636">
    <property type="entry name" value="APH"/>
    <property type="match status" value="1"/>
</dbReference>
<dbReference type="AlphaFoldDB" id="A0AAD7TXM9"/>
<name>A0AAD7TXM9_9APHY</name>
<evidence type="ECO:0000313" key="4">
    <source>
        <dbReference type="Proteomes" id="UP001215151"/>
    </source>
</evidence>
<organism evidence="3 4">
    <name type="scientific">Trametes cubensis</name>
    <dbReference type="NCBI Taxonomy" id="1111947"/>
    <lineage>
        <taxon>Eukaryota</taxon>
        <taxon>Fungi</taxon>
        <taxon>Dikarya</taxon>
        <taxon>Basidiomycota</taxon>
        <taxon>Agaricomycotina</taxon>
        <taxon>Agaricomycetes</taxon>
        <taxon>Polyporales</taxon>
        <taxon>Polyporaceae</taxon>
        <taxon>Trametes</taxon>
    </lineage>
</organism>
<protein>
    <recommendedName>
        <fullName evidence="2">Aminoglycoside phosphotransferase domain-containing protein</fullName>
    </recommendedName>
</protein>
<dbReference type="InterPro" id="IPR051678">
    <property type="entry name" value="AGP_Transferase"/>
</dbReference>
<dbReference type="SUPFAM" id="SSF56112">
    <property type="entry name" value="Protein kinase-like (PK-like)"/>
    <property type="match status" value="1"/>
</dbReference>